<dbReference type="EMBL" id="LAZR01042561">
    <property type="protein sequence ID" value="KKL09241.1"/>
    <property type="molecule type" value="Genomic_DNA"/>
</dbReference>
<reference evidence="1" key="1">
    <citation type="journal article" date="2015" name="Nature">
        <title>Complex archaea that bridge the gap between prokaryotes and eukaryotes.</title>
        <authorList>
            <person name="Spang A."/>
            <person name="Saw J.H."/>
            <person name="Jorgensen S.L."/>
            <person name="Zaremba-Niedzwiedzka K."/>
            <person name="Martijn J."/>
            <person name="Lind A.E."/>
            <person name="van Eijk R."/>
            <person name="Schleper C."/>
            <person name="Guy L."/>
            <person name="Ettema T.J."/>
        </authorList>
    </citation>
    <scope>NUCLEOTIDE SEQUENCE</scope>
</reference>
<organism evidence="1">
    <name type="scientific">marine sediment metagenome</name>
    <dbReference type="NCBI Taxonomy" id="412755"/>
    <lineage>
        <taxon>unclassified sequences</taxon>
        <taxon>metagenomes</taxon>
        <taxon>ecological metagenomes</taxon>
    </lineage>
</organism>
<sequence>MVKKFTWEKIDDAHYGYYGENELGYLEYWRPWKKWVWNQMEDIVMSIDCLQNVIDKLRALEVQKR</sequence>
<accession>A0A0F9CU87</accession>
<proteinExistence type="predicted"/>
<comment type="caution">
    <text evidence="1">The sequence shown here is derived from an EMBL/GenBank/DDBJ whole genome shotgun (WGS) entry which is preliminary data.</text>
</comment>
<dbReference type="AlphaFoldDB" id="A0A0F9CU87"/>
<protein>
    <submittedName>
        <fullName evidence="1">Uncharacterized protein</fullName>
    </submittedName>
</protein>
<evidence type="ECO:0000313" key="1">
    <source>
        <dbReference type="EMBL" id="KKL09241.1"/>
    </source>
</evidence>
<gene>
    <name evidence="1" type="ORF">LCGC14_2567770</name>
</gene>
<name>A0A0F9CU87_9ZZZZ</name>